<keyword evidence="12" id="KW-1185">Reference proteome</keyword>
<evidence type="ECO:0000256" key="7">
    <source>
        <dbReference type="ARBA" id="ARBA00022989"/>
    </source>
</evidence>
<evidence type="ECO:0000256" key="8">
    <source>
        <dbReference type="ARBA" id="ARBA00023034"/>
    </source>
</evidence>
<evidence type="ECO:0000256" key="6">
    <source>
        <dbReference type="ARBA" id="ARBA00022968"/>
    </source>
</evidence>
<keyword evidence="8 10" id="KW-0333">Golgi apparatus</keyword>
<evidence type="ECO:0000256" key="4">
    <source>
        <dbReference type="ARBA" id="ARBA00022679"/>
    </source>
</evidence>
<evidence type="ECO:0000256" key="1">
    <source>
        <dbReference type="ARBA" id="ARBA00004323"/>
    </source>
</evidence>
<dbReference type="Gene3D" id="3.90.550.50">
    <property type="match status" value="1"/>
</dbReference>
<dbReference type="EMBL" id="CATQJL010000223">
    <property type="protein sequence ID" value="CAJ0596741.1"/>
    <property type="molecule type" value="Genomic_DNA"/>
</dbReference>
<reference evidence="11" key="1">
    <citation type="submission" date="2023-07" db="EMBL/GenBank/DDBJ databases">
        <authorList>
            <consortium name="CYATHOMIX"/>
        </authorList>
    </citation>
    <scope>NUCLEOTIDE SEQUENCE</scope>
    <source>
        <strain evidence="11">N/A</strain>
    </source>
</reference>
<comment type="caution">
    <text evidence="11">The sequence shown here is derived from an EMBL/GenBank/DDBJ whole genome shotgun (WGS) entry which is preliminary data.</text>
</comment>
<dbReference type="PANTHER" id="PTHR11214:SF364">
    <property type="entry name" value="HEXOSYLTRANSFERASE"/>
    <property type="match status" value="1"/>
</dbReference>
<dbReference type="GO" id="GO:0006493">
    <property type="term" value="P:protein O-linked glycosylation"/>
    <property type="evidence" value="ECO:0007669"/>
    <property type="project" value="TreeGrafter"/>
</dbReference>
<dbReference type="EC" id="2.4.1.-" evidence="10"/>
<comment type="similarity">
    <text evidence="2 10">Belongs to the glycosyltransferase 31 family.</text>
</comment>
<feature type="transmembrane region" description="Helical" evidence="10">
    <location>
        <begin position="5"/>
        <end position="23"/>
    </location>
</feature>
<keyword evidence="5 10" id="KW-0812">Transmembrane</keyword>
<dbReference type="GO" id="GO:0016758">
    <property type="term" value="F:hexosyltransferase activity"/>
    <property type="evidence" value="ECO:0007669"/>
    <property type="project" value="InterPro"/>
</dbReference>
<dbReference type="GO" id="GO:0000139">
    <property type="term" value="C:Golgi membrane"/>
    <property type="evidence" value="ECO:0007669"/>
    <property type="project" value="UniProtKB-SubCell"/>
</dbReference>
<dbReference type="Proteomes" id="UP001176961">
    <property type="component" value="Unassembled WGS sequence"/>
</dbReference>
<dbReference type="AlphaFoldDB" id="A0AA36GRA9"/>
<dbReference type="InterPro" id="IPR002659">
    <property type="entry name" value="Glyco_trans_31"/>
</dbReference>
<evidence type="ECO:0000256" key="9">
    <source>
        <dbReference type="ARBA" id="ARBA00023136"/>
    </source>
</evidence>
<accession>A0AA36GRA9</accession>
<proteinExistence type="inferred from homology"/>
<keyword evidence="4" id="KW-0808">Transferase</keyword>
<sequence>MCARSLCRVGVVSVIIFCLWYSLTNYGSIRDKQHCDNLPPSLYVHPIYPIESTPVIKRDPRPAFAPRIRLLPHTLCESNISVVFVVHSDLKNVAQRQFQRKQLDDAWLDQLYAKRMFVVGSPPIPETGSKYEEEANKYDDLLQVDTIEHYHNITYKAQAWIQLLTTCPHPPKFIIKIDDDVMIDRIGVQYLINRYSSSKRVLGCRVLTHGSVVRNPKSKWYLSHEEYSGNDLGTYCQGMAYVFSADQLLQMRDNISRVQFLWMDDWYVTRALLSGSNTTLLDLSDHYCSTNSEEELNTAFEARKRPQNGSFLHISDPQTDSQSNVQFKYGMNSYLSITYVSDAMRHLCFMLFLYITVHINDTKMKR</sequence>
<evidence type="ECO:0000313" key="11">
    <source>
        <dbReference type="EMBL" id="CAJ0596741.1"/>
    </source>
</evidence>
<evidence type="ECO:0000256" key="5">
    <source>
        <dbReference type="ARBA" id="ARBA00022692"/>
    </source>
</evidence>
<evidence type="ECO:0000256" key="10">
    <source>
        <dbReference type="RuleBase" id="RU363063"/>
    </source>
</evidence>
<keyword evidence="9 10" id="KW-0472">Membrane</keyword>
<dbReference type="Pfam" id="PF01762">
    <property type="entry name" value="Galactosyl_T"/>
    <property type="match status" value="1"/>
</dbReference>
<name>A0AA36GRA9_CYLNA</name>
<evidence type="ECO:0000256" key="2">
    <source>
        <dbReference type="ARBA" id="ARBA00008661"/>
    </source>
</evidence>
<evidence type="ECO:0000313" key="12">
    <source>
        <dbReference type="Proteomes" id="UP001176961"/>
    </source>
</evidence>
<keyword evidence="6 10" id="KW-0735">Signal-anchor</keyword>
<organism evidence="11 12">
    <name type="scientific">Cylicocyclus nassatus</name>
    <name type="common">Nematode worm</name>
    <dbReference type="NCBI Taxonomy" id="53992"/>
    <lineage>
        <taxon>Eukaryota</taxon>
        <taxon>Metazoa</taxon>
        <taxon>Ecdysozoa</taxon>
        <taxon>Nematoda</taxon>
        <taxon>Chromadorea</taxon>
        <taxon>Rhabditida</taxon>
        <taxon>Rhabditina</taxon>
        <taxon>Rhabditomorpha</taxon>
        <taxon>Strongyloidea</taxon>
        <taxon>Strongylidae</taxon>
        <taxon>Cylicocyclus</taxon>
    </lineage>
</organism>
<keyword evidence="7 10" id="KW-1133">Transmembrane helix</keyword>
<dbReference type="PANTHER" id="PTHR11214">
    <property type="entry name" value="BETA-1,3-N-ACETYLGLUCOSAMINYLTRANSFERASE"/>
    <property type="match status" value="1"/>
</dbReference>
<evidence type="ECO:0000256" key="3">
    <source>
        <dbReference type="ARBA" id="ARBA00022676"/>
    </source>
</evidence>
<comment type="subcellular location">
    <subcellularLocation>
        <location evidence="1 10">Golgi apparatus membrane</location>
        <topology evidence="1 10">Single-pass type II membrane protein</topology>
    </subcellularLocation>
</comment>
<keyword evidence="3 10" id="KW-0328">Glycosyltransferase</keyword>
<gene>
    <name evidence="11" type="ORF">CYNAS_LOCUS8724</name>
</gene>
<protein>
    <recommendedName>
        <fullName evidence="10">Hexosyltransferase</fullName>
        <ecNumber evidence="10">2.4.1.-</ecNumber>
    </recommendedName>
</protein>